<dbReference type="Pfam" id="PF14690">
    <property type="entry name" value="Zn_ribbon_ISL3"/>
    <property type="match status" value="1"/>
</dbReference>
<keyword evidence="4" id="KW-0614">Plasmid</keyword>
<dbReference type="PANTHER" id="PTHR33498:SF1">
    <property type="entry name" value="TRANSPOSASE FOR INSERTION SEQUENCE ELEMENT IS1557"/>
    <property type="match status" value="1"/>
</dbReference>
<name>A0A1Z4JRY2_LEPBY</name>
<evidence type="ECO:0000256" key="1">
    <source>
        <dbReference type="SAM" id="MobiDB-lite"/>
    </source>
</evidence>
<dbReference type="Proteomes" id="UP000217895">
    <property type="component" value="Plasmid Plasmid1 dna"/>
</dbReference>
<feature type="domain" description="Transposase IS204/IS1001/IS1096/IS1165 zinc-finger" evidence="3">
    <location>
        <begin position="39"/>
        <end position="81"/>
    </location>
</feature>
<feature type="region of interest" description="Disordered" evidence="1">
    <location>
        <begin position="408"/>
        <end position="434"/>
    </location>
</feature>
<organism evidence="4 5">
    <name type="scientific">Leptolyngbya boryana NIES-2135</name>
    <dbReference type="NCBI Taxonomy" id="1973484"/>
    <lineage>
        <taxon>Bacteria</taxon>
        <taxon>Bacillati</taxon>
        <taxon>Cyanobacteriota</taxon>
        <taxon>Cyanophyceae</taxon>
        <taxon>Leptolyngbyales</taxon>
        <taxon>Leptolyngbyaceae</taxon>
        <taxon>Leptolyngbya group</taxon>
        <taxon>Leptolyngbya</taxon>
    </lineage>
</organism>
<proteinExistence type="predicted"/>
<evidence type="ECO:0000313" key="4">
    <source>
        <dbReference type="EMBL" id="BAY59511.1"/>
    </source>
</evidence>
<keyword evidence="5" id="KW-1185">Reference proteome</keyword>
<dbReference type="Pfam" id="PF01610">
    <property type="entry name" value="DDE_Tnp_ISL3"/>
    <property type="match status" value="2"/>
</dbReference>
<dbReference type="EMBL" id="AP018204">
    <property type="protein sequence ID" value="BAY59511.1"/>
    <property type="molecule type" value="Genomic_DNA"/>
</dbReference>
<feature type="domain" description="Transposase IS204/IS1001/IS1096/IS1165 DDE" evidence="2">
    <location>
        <begin position="440"/>
        <end position="556"/>
    </location>
</feature>
<accession>A0A1Z4JRY2</accession>
<dbReference type="InterPro" id="IPR029261">
    <property type="entry name" value="Transposase_Znf"/>
</dbReference>
<protein>
    <submittedName>
        <fullName evidence="4">Transposase IS204/IS1001/IS1096/IS1165 family protein</fullName>
    </submittedName>
</protein>
<dbReference type="InterPro" id="IPR047951">
    <property type="entry name" value="Transpos_ISL3"/>
</dbReference>
<dbReference type="InterPro" id="IPR002560">
    <property type="entry name" value="Transposase_DDE"/>
</dbReference>
<dbReference type="NCBIfam" id="NF033550">
    <property type="entry name" value="transpos_ISL3"/>
    <property type="match status" value="1"/>
</dbReference>
<evidence type="ECO:0000259" key="3">
    <source>
        <dbReference type="Pfam" id="PF14690"/>
    </source>
</evidence>
<geneLocation type="plasmid" evidence="4">
    <name>plasmid1</name>
</geneLocation>
<evidence type="ECO:0000259" key="2">
    <source>
        <dbReference type="Pfam" id="PF01610"/>
    </source>
</evidence>
<evidence type="ECO:0000313" key="5">
    <source>
        <dbReference type="Proteomes" id="UP000217895"/>
    </source>
</evidence>
<feature type="domain" description="Transposase IS204/IS1001/IS1096/IS1165 DDE" evidence="2">
    <location>
        <begin position="157"/>
        <end position="273"/>
    </location>
</feature>
<dbReference type="AlphaFoldDB" id="A0A1Z4JRY2"/>
<gene>
    <name evidence="4" type="ORF">NIES2135_63880</name>
</gene>
<sequence>MRFLELLPNSEQIEIQNYELDRVQKQVQIYLCSTQAFAPCPVCQHEAVRVHSCYERTLGDLPWADYRVVMQFAVRKFFCDNSACQRRIFSERLHEIAAPWARRTRRLNDQLSEIGLVLGGAAGIRLSQKLHCPVSRNTILRLVMRLPPPQVASPRIVGIDDFAFRKCVSYGTIIVDLETHKPIALLPGRAAEPVAEWLSQYRGIEFVSRDRSSTYRSAITAGAPSATQVADRFHLMQNLAEVLEQVLRTQTQVLKTVGKTESKQVSSETIAVIAQHLSDLVPKSALAPETDAEPQAEQTIGSAHWQKRSTQHQTIWSLFEQGWSTTAIAEEVGLGIRTVQRDLRKPQFADPQRRSDYGDSLAVPYRAFILESLQKHKQPYGLFSALKRQGYKGSRRTLSRYVHRLREAKPLTSQSQDHPRLPTPKRKAGSTVPATPLSANRATWLVMRVPKKRTREQKQLIKRLKIHSPVLKTAIELSEAFCKIIRRRQAEQFETWLKQVEVSDLVPFQKFAQGLQQDYEAVKAAMTLPISNGPVEGQINRLKLLKRQMYGRAGIKLLEQRFLLTS</sequence>
<reference evidence="4 5" key="1">
    <citation type="submission" date="2017-06" db="EMBL/GenBank/DDBJ databases">
        <title>Genome sequencing of cyanobaciteial culture collection at National Institute for Environmental Studies (NIES).</title>
        <authorList>
            <person name="Hirose Y."/>
            <person name="Shimura Y."/>
            <person name="Fujisawa T."/>
            <person name="Nakamura Y."/>
            <person name="Kawachi M."/>
        </authorList>
    </citation>
    <scope>NUCLEOTIDE SEQUENCE [LARGE SCALE GENOMIC DNA]</scope>
    <source>
        <strain evidence="4 5">NIES-2135</strain>
        <plasmid evidence="5">Plasmid Plasmid1 dna</plasmid>
    </source>
</reference>
<dbReference type="PANTHER" id="PTHR33498">
    <property type="entry name" value="TRANSPOSASE FOR INSERTION SEQUENCE ELEMENT IS1557"/>
    <property type="match status" value="1"/>
</dbReference>